<evidence type="ECO:0000313" key="2">
    <source>
        <dbReference type="Proteomes" id="UP000230935"/>
    </source>
</evidence>
<sequence length="166" mass="17984">MAIYFEGVLLRLCPVGTKDFFYRDVRHGPVEVVKRIGADLDKLAGEIGFTLAVMACQNDLPEGLLESLSPTRLADIASACSGYEGFDQPMKDAIVPLLEKKGVYEAVKKEANKQLTAKHVKEVCKFGCDDPSKTCSFLTAGPGDVSCAKGTELEGVIHNQSGSWNR</sequence>
<name>A0A2H0W0H2_9BACT</name>
<organism evidence="1 2">
    <name type="scientific">Candidatus Buchananbacteria bacterium CG10_big_fil_rev_8_21_14_0_10_42_9</name>
    <dbReference type="NCBI Taxonomy" id="1974526"/>
    <lineage>
        <taxon>Bacteria</taxon>
        <taxon>Candidatus Buchananiibacteriota</taxon>
    </lineage>
</organism>
<reference evidence="2" key="1">
    <citation type="submission" date="2017-09" db="EMBL/GenBank/DDBJ databases">
        <title>Depth-based differentiation of microbial function through sediment-hosted aquifers and enrichment of novel symbionts in the deep terrestrial subsurface.</title>
        <authorList>
            <person name="Probst A.J."/>
            <person name="Ladd B."/>
            <person name="Jarett J.K."/>
            <person name="Geller-Mcgrath D.E."/>
            <person name="Sieber C.M.K."/>
            <person name="Emerson J.B."/>
            <person name="Anantharaman K."/>
            <person name="Thomas B.C."/>
            <person name="Malmstrom R."/>
            <person name="Stieglmeier M."/>
            <person name="Klingl A."/>
            <person name="Woyke T."/>
            <person name="Ryan C.M."/>
            <person name="Banfield J.F."/>
        </authorList>
    </citation>
    <scope>NUCLEOTIDE SEQUENCE [LARGE SCALE GENOMIC DNA]</scope>
</reference>
<evidence type="ECO:0000313" key="1">
    <source>
        <dbReference type="EMBL" id="PIS04838.1"/>
    </source>
</evidence>
<comment type="caution">
    <text evidence="1">The sequence shown here is derived from an EMBL/GenBank/DDBJ whole genome shotgun (WGS) entry which is preliminary data.</text>
</comment>
<dbReference type="Proteomes" id="UP000230935">
    <property type="component" value="Unassembled WGS sequence"/>
</dbReference>
<dbReference type="AlphaFoldDB" id="A0A2H0W0H2"/>
<gene>
    <name evidence="1" type="ORF">COT81_04240</name>
</gene>
<protein>
    <submittedName>
        <fullName evidence="1">Uncharacterized protein</fullName>
    </submittedName>
</protein>
<accession>A0A2H0W0H2</accession>
<dbReference type="EMBL" id="PEZZ01000034">
    <property type="protein sequence ID" value="PIS04838.1"/>
    <property type="molecule type" value="Genomic_DNA"/>
</dbReference>
<proteinExistence type="predicted"/>